<dbReference type="InterPro" id="IPR046866">
    <property type="entry name" value="FapA_N"/>
</dbReference>
<reference evidence="3" key="1">
    <citation type="submission" date="2016-11" db="EMBL/GenBank/DDBJ databases">
        <authorList>
            <person name="Varghese N."/>
            <person name="Submissions S."/>
        </authorList>
    </citation>
    <scope>NUCLEOTIDE SEQUENCE [LARGE SCALE GENOMIC DNA]</scope>
    <source>
        <strain evidence="3">USBA-503</strain>
    </source>
</reference>
<dbReference type="OrthoDB" id="1279at2"/>
<dbReference type="AlphaFoldDB" id="A0A1M6L075"/>
<proteinExistence type="predicted"/>
<dbReference type="GO" id="GO:0000902">
    <property type="term" value="P:cell morphogenesis"/>
    <property type="evidence" value="ECO:0007669"/>
    <property type="project" value="InterPro"/>
</dbReference>
<dbReference type="EMBL" id="FRAF01000002">
    <property type="protein sequence ID" value="SHJ64593.1"/>
    <property type="molecule type" value="Genomic_DNA"/>
</dbReference>
<dbReference type="InterPro" id="IPR046865">
    <property type="entry name" value="FapA_b_solenoid"/>
</dbReference>
<dbReference type="InterPro" id="IPR036145">
    <property type="entry name" value="MinC_C_sf"/>
</dbReference>
<keyword evidence="3" id="KW-1185">Reference proteome</keyword>
<dbReference type="PANTHER" id="PTHR38032:SF1">
    <property type="entry name" value="RNA-BINDING PROTEIN KHPB N-TERMINAL DOMAIN-CONTAINING PROTEIN"/>
    <property type="match status" value="1"/>
</dbReference>
<feature type="domain" description="Flagellar Assembly Protein A N-terminal region" evidence="1">
    <location>
        <begin position="72"/>
        <end position="253"/>
    </location>
</feature>
<dbReference type="RefSeq" id="WP_072872825.1">
    <property type="nucleotide sequence ID" value="NZ_FRAF01000002.1"/>
</dbReference>
<dbReference type="STRING" id="1830138.SAMN05443507_10263"/>
<dbReference type="PANTHER" id="PTHR38032">
    <property type="entry name" value="POLYMERASE-RELATED"/>
    <property type="match status" value="1"/>
</dbReference>
<evidence type="ECO:0000313" key="2">
    <source>
        <dbReference type="EMBL" id="SHJ64593.1"/>
    </source>
</evidence>
<evidence type="ECO:0000313" key="3">
    <source>
        <dbReference type="Proteomes" id="UP000184016"/>
    </source>
</evidence>
<dbReference type="SUPFAM" id="SSF63848">
    <property type="entry name" value="Cell-division inhibitor MinC, C-terminal domain"/>
    <property type="match status" value="1"/>
</dbReference>
<accession>A0A1M6L075</accession>
<dbReference type="InterPro" id="IPR005646">
    <property type="entry name" value="FapA"/>
</dbReference>
<gene>
    <name evidence="2" type="ORF">SAMN05443507_10263</name>
</gene>
<evidence type="ECO:0000259" key="1">
    <source>
        <dbReference type="Pfam" id="PF20250"/>
    </source>
</evidence>
<dbReference type="Pfam" id="PF20250">
    <property type="entry name" value="FapA_N"/>
    <property type="match status" value="1"/>
</dbReference>
<dbReference type="Pfam" id="PF03961">
    <property type="entry name" value="FapA"/>
    <property type="match status" value="2"/>
</dbReference>
<protein>
    <recommendedName>
        <fullName evidence="1">Flagellar Assembly Protein A N-terminal region domain-containing protein</fullName>
    </recommendedName>
</protein>
<organism evidence="2 3">
    <name type="scientific">Alicyclobacillus tolerans</name>
    <dbReference type="NCBI Taxonomy" id="90970"/>
    <lineage>
        <taxon>Bacteria</taxon>
        <taxon>Bacillati</taxon>
        <taxon>Bacillota</taxon>
        <taxon>Bacilli</taxon>
        <taxon>Bacillales</taxon>
        <taxon>Alicyclobacillaceae</taxon>
        <taxon>Alicyclobacillus</taxon>
    </lineage>
</organism>
<sequence length="579" mass="63999">MSETLSQGRIQVEHNQIRVLAEPQDLPPTLIVARHPSLHVLVDGVEVVGRVQVHAFQEIQVSVIDVEPYREIRIQVSPDTLHATLEIEYQKGQHFRLGDSPPTAVCLLHVIQEAVLPQPYTRSDVRQLLAEQRIVEGVDWEAIDSLLASGESGSCVCASGTPPVDGLPERVTILVQPVHEPLYGIVPVRPILSVQKGISVAKRLPEESGEAGVSVYGTAIPPYTPPAKLPRIGDGLAENDEGVFISVRGGRVIHRPDLLDVAPTLEFNESLTAKQGHVQFDGDVLVRGNVEQGVEIAASGQVFVQGIVSRAKIVGDAGIIISGGVFQSELYAGLRYHCLQELYHFLQDFLQEWQIFQSAVERLQEAVKTRGSEISHARIVASLLADKYREILVWPTRFQEFIESHPTLDLGPWLGRLRRAGEWMRQAYLESTTIQRWVLHRTEVEKWLSVIENWEVSAELAAIQCAYAQSSDLRAAGDVDITHQGVYQCRVWAGGTVKALGKPGVILGSNIEAGLAVFAKIIGSHAESITRIHLRQEDGCQVSADLVYPGTIFIVDDFPHHVQHEWRQCVWPVPATKDS</sequence>
<dbReference type="Proteomes" id="UP000184016">
    <property type="component" value="Unassembled WGS sequence"/>
</dbReference>
<name>A0A1M6L075_9BACL</name>